<keyword evidence="1" id="KW-0732">Signal</keyword>
<protein>
    <recommendedName>
        <fullName evidence="4">Cyclotide</fullName>
    </recommendedName>
</protein>
<keyword evidence="3" id="KW-1185">Reference proteome</keyword>
<comment type="caution">
    <text evidence="2">The sequence shown here is derived from an EMBL/GenBank/DDBJ whole genome shotgun (WGS) entry which is preliminary data.</text>
</comment>
<dbReference type="AlphaFoldDB" id="A0AAN9FIW0"/>
<evidence type="ECO:0000256" key="1">
    <source>
        <dbReference type="SAM" id="SignalP"/>
    </source>
</evidence>
<proteinExistence type="predicted"/>
<gene>
    <name evidence="2" type="ORF">RJT34_29564</name>
</gene>
<evidence type="ECO:0000313" key="3">
    <source>
        <dbReference type="Proteomes" id="UP001359559"/>
    </source>
</evidence>
<evidence type="ECO:0000313" key="2">
    <source>
        <dbReference type="EMBL" id="KAK7272748.1"/>
    </source>
</evidence>
<dbReference type="Proteomes" id="UP001359559">
    <property type="component" value="Unassembled WGS sequence"/>
</dbReference>
<name>A0AAN9FIW0_CLITE</name>
<organism evidence="2 3">
    <name type="scientific">Clitoria ternatea</name>
    <name type="common">Butterfly pea</name>
    <dbReference type="NCBI Taxonomy" id="43366"/>
    <lineage>
        <taxon>Eukaryota</taxon>
        <taxon>Viridiplantae</taxon>
        <taxon>Streptophyta</taxon>
        <taxon>Embryophyta</taxon>
        <taxon>Tracheophyta</taxon>
        <taxon>Spermatophyta</taxon>
        <taxon>Magnoliopsida</taxon>
        <taxon>eudicotyledons</taxon>
        <taxon>Gunneridae</taxon>
        <taxon>Pentapetalae</taxon>
        <taxon>rosids</taxon>
        <taxon>fabids</taxon>
        <taxon>Fabales</taxon>
        <taxon>Fabaceae</taxon>
        <taxon>Papilionoideae</taxon>
        <taxon>50 kb inversion clade</taxon>
        <taxon>NPAAA clade</taxon>
        <taxon>indigoferoid/millettioid clade</taxon>
        <taxon>Phaseoleae</taxon>
        <taxon>Clitoria</taxon>
    </lineage>
</organism>
<sequence>MELLRVQFFVMSIIAIAFASVKAEAPALAPTSDGRLCLSNVVFFLFHLDSCISGPGNCLCPNVGGSGPHFHPSLAFGNWGIPDSSVDYRPFCRQILSGCYVIVFHGLEMWKIRSMFLLASKPSSSVNLIRCSFTLYTKRETVNKERNVK</sequence>
<accession>A0AAN9FIW0</accession>
<feature type="chain" id="PRO_5042914903" description="Cyclotide" evidence="1">
    <location>
        <begin position="24"/>
        <end position="149"/>
    </location>
</feature>
<feature type="signal peptide" evidence="1">
    <location>
        <begin position="1"/>
        <end position="23"/>
    </location>
</feature>
<evidence type="ECO:0008006" key="4">
    <source>
        <dbReference type="Google" id="ProtNLM"/>
    </source>
</evidence>
<reference evidence="2 3" key="1">
    <citation type="submission" date="2024-01" db="EMBL/GenBank/DDBJ databases">
        <title>The genomes of 5 underutilized Papilionoideae crops provide insights into root nodulation and disease resistance.</title>
        <authorList>
            <person name="Yuan L."/>
        </authorList>
    </citation>
    <scope>NUCLEOTIDE SEQUENCE [LARGE SCALE GENOMIC DNA]</scope>
    <source>
        <strain evidence="2">LY-2023</strain>
        <tissue evidence="2">Leaf</tissue>
    </source>
</reference>
<dbReference type="EMBL" id="JAYKXN010000007">
    <property type="protein sequence ID" value="KAK7272748.1"/>
    <property type="molecule type" value="Genomic_DNA"/>
</dbReference>